<dbReference type="PROSITE" id="PS51257">
    <property type="entry name" value="PROKAR_LIPOPROTEIN"/>
    <property type="match status" value="1"/>
</dbReference>
<feature type="region of interest" description="Disordered" evidence="1">
    <location>
        <begin position="28"/>
        <end position="58"/>
    </location>
</feature>
<dbReference type="Proteomes" id="UP001324427">
    <property type="component" value="Unassembled WGS sequence"/>
</dbReference>
<evidence type="ECO:0000256" key="1">
    <source>
        <dbReference type="SAM" id="MobiDB-lite"/>
    </source>
</evidence>
<reference evidence="3 4" key="1">
    <citation type="submission" date="2021-11" db="EMBL/GenBank/DDBJ databases">
        <title>Black yeast isolated from Biological Soil Crust.</title>
        <authorList>
            <person name="Kurbessoian T."/>
        </authorList>
    </citation>
    <scope>NUCLEOTIDE SEQUENCE [LARGE SCALE GENOMIC DNA]</scope>
    <source>
        <strain evidence="3 4">CCFEE 5522</strain>
    </source>
</reference>
<organism evidence="3 4">
    <name type="scientific">Oleoguttula mirabilis</name>
    <dbReference type="NCBI Taxonomy" id="1507867"/>
    <lineage>
        <taxon>Eukaryota</taxon>
        <taxon>Fungi</taxon>
        <taxon>Dikarya</taxon>
        <taxon>Ascomycota</taxon>
        <taxon>Pezizomycotina</taxon>
        <taxon>Dothideomycetes</taxon>
        <taxon>Dothideomycetidae</taxon>
        <taxon>Mycosphaerellales</taxon>
        <taxon>Teratosphaeriaceae</taxon>
        <taxon>Oleoguttula</taxon>
    </lineage>
</organism>
<comment type="caution">
    <text evidence="3">The sequence shown here is derived from an EMBL/GenBank/DDBJ whole genome shotgun (WGS) entry which is preliminary data.</text>
</comment>
<keyword evidence="4" id="KW-1185">Reference proteome</keyword>
<feature type="chain" id="PRO_5043462938" evidence="2">
    <location>
        <begin position="19"/>
        <end position="174"/>
    </location>
</feature>
<protein>
    <submittedName>
        <fullName evidence="3">Uncharacterized protein</fullName>
    </submittedName>
</protein>
<evidence type="ECO:0000313" key="3">
    <source>
        <dbReference type="EMBL" id="KAK4540897.1"/>
    </source>
</evidence>
<dbReference type="EMBL" id="JAVFHQ010000060">
    <property type="protein sequence ID" value="KAK4540897.1"/>
    <property type="molecule type" value="Genomic_DNA"/>
</dbReference>
<feature type="compositionally biased region" description="Basic and acidic residues" evidence="1">
    <location>
        <begin position="29"/>
        <end position="41"/>
    </location>
</feature>
<feature type="signal peptide" evidence="2">
    <location>
        <begin position="1"/>
        <end position="18"/>
    </location>
</feature>
<accession>A0AAV9J758</accession>
<proteinExistence type="predicted"/>
<evidence type="ECO:0000313" key="4">
    <source>
        <dbReference type="Proteomes" id="UP001324427"/>
    </source>
</evidence>
<evidence type="ECO:0000256" key="2">
    <source>
        <dbReference type="SAM" id="SignalP"/>
    </source>
</evidence>
<sequence>MLARTLLLFCSLLACSVAAPLRHLKKHDRRSEEQQLLRDPAHYTAAHKPKVQQPNTRLDAAPNSVGVLFTTADDEEVSHMWLPLGKRVYTRDAPELPLHPLTARITTMIRSSPQVAAPEYLDRLVCEIHPRYNHTAENPDPEAMFISISRGEGLVRLDDADVMAWREVESYKCS</sequence>
<keyword evidence="2" id="KW-0732">Signal</keyword>
<name>A0AAV9J758_9PEZI</name>
<gene>
    <name evidence="3" type="ORF">LTR36_008839</name>
</gene>
<dbReference type="AlphaFoldDB" id="A0AAV9J758"/>